<keyword evidence="8" id="KW-1185">Reference proteome</keyword>
<proteinExistence type="predicted"/>
<keyword evidence="3" id="KW-0862">Zinc</keyword>
<dbReference type="PANTHER" id="PTHR43401:SF2">
    <property type="entry name" value="L-THREONINE 3-DEHYDROGENASE"/>
    <property type="match status" value="1"/>
</dbReference>
<dbReference type="InterPro" id="IPR013154">
    <property type="entry name" value="ADH-like_N"/>
</dbReference>
<dbReference type="InterPro" id="IPR050129">
    <property type="entry name" value="Zn_alcohol_dh"/>
</dbReference>
<evidence type="ECO:0000256" key="5">
    <source>
        <dbReference type="SAM" id="MobiDB-lite"/>
    </source>
</evidence>
<dbReference type="PANTHER" id="PTHR43401">
    <property type="entry name" value="L-THREONINE 3-DEHYDROGENASE"/>
    <property type="match status" value="1"/>
</dbReference>
<evidence type="ECO:0000313" key="8">
    <source>
        <dbReference type="Proteomes" id="UP001157109"/>
    </source>
</evidence>
<evidence type="ECO:0000313" key="7">
    <source>
        <dbReference type="EMBL" id="GMA19344.1"/>
    </source>
</evidence>
<evidence type="ECO:0000256" key="4">
    <source>
        <dbReference type="ARBA" id="ARBA00023002"/>
    </source>
</evidence>
<dbReference type="SUPFAM" id="SSF50129">
    <property type="entry name" value="GroES-like"/>
    <property type="match status" value="1"/>
</dbReference>
<comment type="cofactor">
    <cofactor evidence="1">
        <name>Zn(2+)</name>
        <dbReference type="ChEBI" id="CHEBI:29105"/>
    </cofactor>
</comment>
<accession>A0ABQ6HLM0</accession>
<evidence type="ECO:0000259" key="6">
    <source>
        <dbReference type="Pfam" id="PF08240"/>
    </source>
</evidence>
<evidence type="ECO:0000256" key="1">
    <source>
        <dbReference type="ARBA" id="ARBA00001947"/>
    </source>
</evidence>
<evidence type="ECO:0000256" key="2">
    <source>
        <dbReference type="ARBA" id="ARBA00022723"/>
    </source>
</evidence>
<evidence type="ECO:0000256" key="3">
    <source>
        <dbReference type="ARBA" id="ARBA00022833"/>
    </source>
</evidence>
<protein>
    <recommendedName>
        <fullName evidence="6">Alcohol dehydrogenase-like N-terminal domain-containing protein</fullName>
    </recommendedName>
</protein>
<comment type="caution">
    <text evidence="7">The sequence shown here is derived from an EMBL/GenBank/DDBJ whole genome shotgun (WGS) entry which is preliminary data.</text>
</comment>
<organism evidence="7 8">
    <name type="scientific">Arsenicicoccus piscis</name>
    <dbReference type="NCBI Taxonomy" id="673954"/>
    <lineage>
        <taxon>Bacteria</taxon>
        <taxon>Bacillati</taxon>
        <taxon>Actinomycetota</taxon>
        <taxon>Actinomycetes</taxon>
        <taxon>Micrococcales</taxon>
        <taxon>Intrasporangiaceae</taxon>
        <taxon>Arsenicicoccus</taxon>
    </lineage>
</organism>
<gene>
    <name evidence="7" type="ORF">GCM10025862_13650</name>
</gene>
<dbReference type="InterPro" id="IPR011032">
    <property type="entry name" value="GroES-like_sf"/>
</dbReference>
<dbReference type="Pfam" id="PF08240">
    <property type="entry name" value="ADH_N"/>
    <property type="match status" value="1"/>
</dbReference>
<feature type="region of interest" description="Disordered" evidence="5">
    <location>
        <begin position="98"/>
        <end position="138"/>
    </location>
</feature>
<keyword evidence="2" id="KW-0479">Metal-binding</keyword>
<dbReference type="EMBL" id="BSUJ01000001">
    <property type="protein sequence ID" value="GMA19344.1"/>
    <property type="molecule type" value="Genomic_DNA"/>
</dbReference>
<keyword evidence="4" id="KW-0560">Oxidoreductase</keyword>
<dbReference type="InterPro" id="IPR002328">
    <property type="entry name" value="ADH_Zn_CS"/>
</dbReference>
<feature type="compositionally biased region" description="Pro residues" evidence="5">
    <location>
        <begin position="129"/>
        <end position="138"/>
    </location>
</feature>
<feature type="domain" description="Alcohol dehydrogenase-like N-terminal" evidence="6">
    <location>
        <begin position="24"/>
        <end position="94"/>
    </location>
</feature>
<sequence>MRALVKTGPHPGLELIDLPEPSVGPTDVKIRVLRAGLCGTDLHLQAWDDWAAATVTPPLILGHEFYGEVVEVGSDVASVQVGQRVSGEGTSCAATAATVAPAGGTSASTPRAWASTAPARSRTSSSSRPPTPGSSPTP</sequence>
<reference evidence="8" key="1">
    <citation type="journal article" date="2019" name="Int. J. Syst. Evol. Microbiol.">
        <title>The Global Catalogue of Microorganisms (GCM) 10K type strain sequencing project: providing services to taxonomists for standard genome sequencing and annotation.</title>
        <authorList>
            <consortium name="The Broad Institute Genomics Platform"/>
            <consortium name="The Broad Institute Genome Sequencing Center for Infectious Disease"/>
            <person name="Wu L."/>
            <person name="Ma J."/>
        </authorList>
    </citation>
    <scope>NUCLEOTIDE SEQUENCE [LARGE SCALE GENOMIC DNA]</scope>
    <source>
        <strain evidence="8">NBRC 105830</strain>
    </source>
</reference>
<dbReference type="Proteomes" id="UP001157109">
    <property type="component" value="Unassembled WGS sequence"/>
</dbReference>
<dbReference type="Gene3D" id="3.90.180.10">
    <property type="entry name" value="Medium-chain alcohol dehydrogenases, catalytic domain"/>
    <property type="match status" value="1"/>
</dbReference>
<name>A0ABQ6HLM0_9MICO</name>
<dbReference type="PROSITE" id="PS00059">
    <property type="entry name" value="ADH_ZINC"/>
    <property type="match status" value="1"/>
</dbReference>
<feature type="compositionally biased region" description="Low complexity" evidence="5">
    <location>
        <begin position="98"/>
        <end position="128"/>
    </location>
</feature>